<dbReference type="Gene3D" id="3.40.220.10">
    <property type="entry name" value="Leucine Aminopeptidase, subunit E, domain 1"/>
    <property type="match status" value="1"/>
</dbReference>
<dbReference type="SUPFAM" id="SSF52949">
    <property type="entry name" value="Macro domain-like"/>
    <property type="match status" value="1"/>
</dbReference>
<keyword evidence="1" id="KW-1185">Reference proteome</keyword>
<dbReference type="KEGG" id="cvn:111119049"/>
<dbReference type="AlphaFoldDB" id="A0A8B8CJG3"/>
<dbReference type="Proteomes" id="UP000694844">
    <property type="component" value="Chromosome 2"/>
</dbReference>
<organism evidence="1 2">
    <name type="scientific">Crassostrea virginica</name>
    <name type="common">Eastern oyster</name>
    <dbReference type="NCBI Taxonomy" id="6565"/>
    <lineage>
        <taxon>Eukaryota</taxon>
        <taxon>Metazoa</taxon>
        <taxon>Spiralia</taxon>
        <taxon>Lophotrochozoa</taxon>
        <taxon>Mollusca</taxon>
        <taxon>Bivalvia</taxon>
        <taxon>Autobranchia</taxon>
        <taxon>Pteriomorphia</taxon>
        <taxon>Ostreida</taxon>
        <taxon>Ostreoidea</taxon>
        <taxon>Ostreidae</taxon>
        <taxon>Crassostrea</taxon>
    </lineage>
</organism>
<dbReference type="GeneID" id="111119049"/>
<protein>
    <submittedName>
        <fullName evidence="2">Uncharacterized protein LOC111119049</fullName>
    </submittedName>
</protein>
<accession>A0A8B8CJG3</accession>
<dbReference type="RefSeq" id="XP_022314566.1">
    <property type="nucleotide sequence ID" value="XM_022458858.1"/>
</dbReference>
<name>A0A8B8CJG3_CRAVI</name>
<sequence length="197" mass="22874">MSNVTSQEAALDHCFEPREEYPREYKPPGVEIRVGDLTEWTAADAIVQQCNCLAVRCHGLSARLAEKYWWADVYRLRRPVRNRNLAVPEDRAKPGYINIRRNPTGKKPDMSVLFAQYDFGIGGHKRVPDGYEDTQEEREQWFKECLETLGENKKYQNLAFPYKIGCGLAGGNWDHYLPMIEDFAFKYNKHVTLVKKI</sequence>
<evidence type="ECO:0000313" key="2">
    <source>
        <dbReference type="RefSeq" id="XP_022314566.1"/>
    </source>
</evidence>
<reference evidence="2" key="1">
    <citation type="submission" date="2025-08" db="UniProtKB">
        <authorList>
            <consortium name="RefSeq"/>
        </authorList>
    </citation>
    <scope>IDENTIFICATION</scope>
    <source>
        <tissue evidence="2">Whole sample</tissue>
    </source>
</reference>
<gene>
    <name evidence="2" type="primary">LOC111119049</name>
</gene>
<dbReference type="InterPro" id="IPR043472">
    <property type="entry name" value="Macro_dom-like"/>
</dbReference>
<dbReference type="OrthoDB" id="10266717at2759"/>
<proteinExistence type="predicted"/>
<evidence type="ECO:0000313" key="1">
    <source>
        <dbReference type="Proteomes" id="UP000694844"/>
    </source>
</evidence>